<sequence>LSILESIPDGMIDAPNNIGIMPWDSTNMILQVINQNLR</sequence>
<name>A0A453NIV8_AEGTS</name>
<reference evidence="1" key="5">
    <citation type="journal article" date="2021" name="G3 (Bethesda)">
        <title>Aegilops tauschii genome assembly Aet v5.0 features greater sequence contiguity and improved annotation.</title>
        <authorList>
            <person name="Wang L."/>
            <person name="Zhu T."/>
            <person name="Rodriguez J.C."/>
            <person name="Deal K.R."/>
            <person name="Dubcovsky J."/>
            <person name="McGuire P.E."/>
            <person name="Lux T."/>
            <person name="Spannagl M."/>
            <person name="Mayer K.F.X."/>
            <person name="Baldrich P."/>
            <person name="Meyers B.C."/>
            <person name="Huo N."/>
            <person name="Gu Y.Q."/>
            <person name="Zhou H."/>
            <person name="Devos K.M."/>
            <person name="Bennetzen J.L."/>
            <person name="Unver T."/>
            <person name="Budak H."/>
            <person name="Gulick P.J."/>
            <person name="Galiba G."/>
            <person name="Kalapos B."/>
            <person name="Nelson D.R."/>
            <person name="Li P."/>
            <person name="You F.M."/>
            <person name="Luo M.C."/>
            <person name="Dvorak J."/>
        </authorList>
    </citation>
    <scope>NUCLEOTIDE SEQUENCE [LARGE SCALE GENOMIC DNA]</scope>
    <source>
        <strain evidence="1">cv. AL8/78</strain>
    </source>
</reference>
<reference evidence="1" key="4">
    <citation type="submission" date="2019-03" db="UniProtKB">
        <authorList>
            <consortium name="EnsemblPlants"/>
        </authorList>
    </citation>
    <scope>IDENTIFICATION</scope>
</reference>
<evidence type="ECO:0000313" key="2">
    <source>
        <dbReference type="Proteomes" id="UP000015105"/>
    </source>
</evidence>
<dbReference type="Gramene" id="AET6Gv20381600.10">
    <property type="protein sequence ID" value="AET6Gv20381600.10"/>
    <property type="gene ID" value="AET6Gv20381600"/>
</dbReference>
<reference evidence="2" key="2">
    <citation type="journal article" date="2017" name="Nat. Plants">
        <title>The Aegilops tauschii genome reveals multiple impacts of transposons.</title>
        <authorList>
            <person name="Zhao G."/>
            <person name="Zou C."/>
            <person name="Li K."/>
            <person name="Wang K."/>
            <person name="Li T."/>
            <person name="Gao L."/>
            <person name="Zhang X."/>
            <person name="Wang H."/>
            <person name="Yang Z."/>
            <person name="Liu X."/>
            <person name="Jiang W."/>
            <person name="Mao L."/>
            <person name="Kong X."/>
            <person name="Jiao Y."/>
            <person name="Jia J."/>
        </authorList>
    </citation>
    <scope>NUCLEOTIDE SEQUENCE [LARGE SCALE GENOMIC DNA]</scope>
    <source>
        <strain evidence="2">cv. AL8/78</strain>
    </source>
</reference>
<dbReference type="Proteomes" id="UP000015105">
    <property type="component" value="Chromosome 6D"/>
</dbReference>
<organism evidence="1 2">
    <name type="scientific">Aegilops tauschii subsp. strangulata</name>
    <name type="common">Goatgrass</name>
    <dbReference type="NCBI Taxonomy" id="200361"/>
    <lineage>
        <taxon>Eukaryota</taxon>
        <taxon>Viridiplantae</taxon>
        <taxon>Streptophyta</taxon>
        <taxon>Embryophyta</taxon>
        <taxon>Tracheophyta</taxon>
        <taxon>Spermatophyta</taxon>
        <taxon>Magnoliopsida</taxon>
        <taxon>Liliopsida</taxon>
        <taxon>Poales</taxon>
        <taxon>Poaceae</taxon>
        <taxon>BOP clade</taxon>
        <taxon>Pooideae</taxon>
        <taxon>Triticodae</taxon>
        <taxon>Triticeae</taxon>
        <taxon>Triticinae</taxon>
        <taxon>Aegilops</taxon>
    </lineage>
</organism>
<evidence type="ECO:0000313" key="1">
    <source>
        <dbReference type="EnsemblPlants" id="AET6Gv20381600.10"/>
    </source>
</evidence>
<proteinExistence type="predicted"/>
<dbReference type="EnsemblPlants" id="AET6Gv20381600.10">
    <property type="protein sequence ID" value="AET6Gv20381600.10"/>
    <property type="gene ID" value="AET6Gv20381600"/>
</dbReference>
<accession>A0A453NIV8</accession>
<dbReference type="AlphaFoldDB" id="A0A453NIV8"/>
<protein>
    <submittedName>
        <fullName evidence="1">Uncharacterized protein</fullName>
    </submittedName>
</protein>
<reference evidence="2" key="1">
    <citation type="journal article" date="2014" name="Science">
        <title>Ancient hybridizations among the ancestral genomes of bread wheat.</title>
        <authorList>
            <consortium name="International Wheat Genome Sequencing Consortium,"/>
            <person name="Marcussen T."/>
            <person name="Sandve S.R."/>
            <person name="Heier L."/>
            <person name="Spannagl M."/>
            <person name="Pfeifer M."/>
            <person name="Jakobsen K.S."/>
            <person name="Wulff B.B."/>
            <person name="Steuernagel B."/>
            <person name="Mayer K.F."/>
            <person name="Olsen O.A."/>
        </authorList>
    </citation>
    <scope>NUCLEOTIDE SEQUENCE [LARGE SCALE GENOMIC DNA]</scope>
    <source>
        <strain evidence="2">cv. AL8/78</strain>
    </source>
</reference>
<keyword evidence="2" id="KW-1185">Reference proteome</keyword>
<reference evidence="1" key="3">
    <citation type="journal article" date="2017" name="Nature">
        <title>Genome sequence of the progenitor of the wheat D genome Aegilops tauschii.</title>
        <authorList>
            <person name="Luo M.C."/>
            <person name="Gu Y.Q."/>
            <person name="Puiu D."/>
            <person name="Wang H."/>
            <person name="Twardziok S.O."/>
            <person name="Deal K.R."/>
            <person name="Huo N."/>
            <person name="Zhu T."/>
            <person name="Wang L."/>
            <person name="Wang Y."/>
            <person name="McGuire P.E."/>
            <person name="Liu S."/>
            <person name="Long H."/>
            <person name="Ramasamy R.K."/>
            <person name="Rodriguez J.C."/>
            <person name="Van S.L."/>
            <person name="Yuan L."/>
            <person name="Wang Z."/>
            <person name="Xia Z."/>
            <person name="Xiao L."/>
            <person name="Anderson O.D."/>
            <person name="Ouyang S."/>
            <person name="Liang Y."/>
            <person name="Zimin A.V."/>
            <person name="Pertea G."/>
            <person name="Qi P."/>
            <person name="Bennetzen J.L."/>
            <person name="Dai X."/>
            <person name="Dawson M.W."/>
            <person name="Muller H.G."/>
            <person name="Kugler K."/>
            <person name="Rivarola-Duarte L."/>
            <person name="Spannagl M."/>
            <person name="Mayer K.F.X."/>
            <person name="Lu F.H."/>
            <person name="Bevan M.W."/>
            <person name="Leroy P."/>
            <person name="Li P."/>
            <person name="You F.M."/>
            <person name="Sun Q."/>
            <person name="Liu Z."/>
            <person name="Lyons E."/>
            <person name="Wicker T."/>
            <person name="Salzberg S.L."/>
            <person name="Devos K.M."/>
            <person name="Dvorak J."/>
        </authorList>
    </citation>
    <scope>NUCLEOTIDE SEQUENCE [LARGE SCALE GENOMIC DNA]</scope>
    <source>
        <strain evidence="1">cv. AL8/78</strain>
    </source>
</reference>